<evidence type="ECO:0000313" key="3">
    <source>
        <dbReference type="EMBL" id="ERN52025.1"/>
    </source>
</evidence>
<dbReference type="AlphaFoldDB" id="U6SKA8"/>
<dbReference type="NCBIfam" id="NF038159">
    <property type="entry name" value="lanthi_III_b"/>
    <property type="match status" value="1"/>
</dbReference>
<comment type="caution">
    <text evidence="1">The sequence shown here is derived from an EMBL/GenBank/DDBJ whole genome shotgun (WGS) entry which is preliminary data.</text>
</comment>
<sequence length="39" mass="4436">MKQVLSLQNMKSNKDIELHARSYLSINCKGFSSISTFIC</sequence>
<evidence type="ECO:0000313" key="4">
    <source>
        <dbReference type="Proteomes" id="UP000017170"/>
    </source>
</evidence>
<organism evidence="1 4">
    <name type="scientific">Alkalihalophilus marmarensis DSM 21297</name>
    <dbReference type="NCBI Taxonomy" id="1188261"/>
    <lineage>
        <taxon>Bacteria</taxon>
        <taxon>Bacillati</taxon>
        <taxon>Bacillota</taxon>
        <taxon>Bacilli</taxon>
        <taxon>Bacillales</taxon>
        <taxon>Bacillaceae</taxon>
        <taxon>Alkalihalophilus</taxon>
    </lineage>
</organism>
<evidence type="ECO:0000313" key="2">
    <source>
        <dbReference type="EMBL" id="ERN52024.1"/>
    </source>
</evidence>
<dbReference type="Proteomes" id="UP000017170">
    <property type="component" value="Unassembled WGS sequence"/>
</dbReference>
<protein>
    <submittedName>
        <fullName evidence="1">Uncharacterized protein</fullName>
    </submittedName>
</protein>
<keyword evidence="4" id="KW-1185">Reference proteome</keyword>
<gene>
    <name evidence="1" type="ORF">A33I_18190</name>
    <name evidence="2" type="ORF">A33I_18195</name>
    <name evidence="3" type="ORF">A33I_18200</name>
</gene>
<name>U6SKA8_9BACI</name>
<dbReference type="EMBL" id="ATAE01000041">
    <property type="protein sequence ID" value="ERN52025.1"/>
    <property type="molecule type" value="Genomic_DNA"/>
</dbReference>
<dbReference type="EMBL" id="ATAE01000041">
    <property type="protein sequence ID" value="ERN52024.1"/>
    <property type="molecule type" value="Genomic_DNA"/>
</dbReference>
<proteinExistence type="predicted"/>
<accession>U6SKA8</accession>
<dbReference type="RefSeq" id="WP_022629197.1">
    <property type="nucleotide sequence ID" value="NZ_ATAE01000041.1"/>
</dbReference>
<dbReference type="EMBL" id="ATAE01000041">
    <property type="protein sequence ID" value="ERN52023.1"/>
    <property type="molecule type" value="Genomic_DNA"/>
</dbReference>
<evidence type="ECO:0000313" key="1">
    <source>
        <dbReference type="EMBL" id="ERN52023.1"/>
    </source>
</evidence>
<reference evidence="1 4" key="1">
    <citation type="journal article" date="2013" name="Genome Announc.">
        <title>Genome Sequence of the Extreme Obligate Alkaliphile Bacillus marmarensis Strain DSM 21297.</title>
        <authorList>
            <person name="Wernick D.G."/>
            <person name="Choi K.Y."/>
            <person name="Tat C.A."/>
            <person name="Lafontaine Rivera J.G."/>
            <person name="Liao J.C."/>
        </authorList>
    </citation>
    <scope>NUCLEOTIDE SEQUENCE [LARGE SCALE GENOMIC DNA]</scope>
    <source>
        <strain evidence="1 4">DSM 21297</strain>
    </source>
</reference>